<dbReference type="InterPro" id="IPR045517">
    <property type="entry name" value="Glyoxalase_8"/>
</dbReference>
<sequence>MQIKRIVSISTVERLKQKARKLKREHAISHTEALEVVARTIGFDHWHQVTLACEPYRLADEAFSNGCVLAFDQKESLDVDTRDGKLVNDPILGFLAKNKLTEIFGNFVDEDDPLGRRFKDTLSAEELEHEVQDYFDFEFFRIVPGACEFSLKKVLSYLKDYTSWMPNYIWVKGELIDCFDLPSVYDDEDLVELRL</sequence>
<dbReference type="EMBL" id="CP071503">
    <property type="protein sequence ID" value="QSX34479.1"/>
    <property type="molecule type" value="Genomic_DNA"/>
</dbReference>
<reference evidence="2 3" key="1">
    <citation type="submission" date="2021-03" db="EMBL/GenBank/DDBJ databases">
        <title>Novel species identification of genus Shewanella.</title>
        <authorList>
            <person name="Liu G."/>
            <person name="Zhang Q."/>
        </authorList>
    </citation>
    <scope>NUCLEOTIDE SEQUENCE [LARGE SCALE GENOMIC DNA]</scope>
    <source>
        <strain evidence="2 3">FJAT-51800</strain>
    </source>
</reference>
<organism evidence="2 3">
    <name type="scientific">Shewanella avicenniae</name>
    <dbReference type="NCBI Taxonomy" id="2814294"/>
    <lineage>
        <taxon>Bacteria</taxon>
        <taxon>Pseudomonadati</taxon>
        <taxon>Pseudomonadota</taxon>
        <taxon>Gammaproteobacteria</taxon>
        <taxon>Alteromonadales</taxon>
        <taxon>Shewanellaceae</taxon>
        <taxon>Shewanella</taxon>
    </lineage>
</organism>
<proteinExistence type="predicted"/>
<dbReference type="RefSeq" id="WP_207355681.1">
    <property type="nucleotide sequence ID" value="NZ_CP071503.1"/>
</dbReference>
<dbReference type="Pfam" id="PF20066">
    <property type="entry name" value="Glyoxalase_8"/>
    <property type="match status" value="1"/>
</dbReference>
<evidence type="ECO:0000313" key="3">
    <source>
        <dbReference type="Proteomes" id="UP000662770"/>
    </source>
</evidence>
<protein>
    <submittedName>
        <fullName evidence="2">Plasmid-related protein</fullName>
    </submittedName>
</protein>
<name>A0ABX7QST4_9GAMM</name>
<keyword evidence="3" id="KW-1185">Reference proteome</keyword>
<evidence type="ECO:0000259" key="1">
    <source>
        <dbReference type="Pfam" id="PF20066"/>
    </source>
</evidence>
<evidence type="ECO:0000313" key="2">
    <source>
        <dbReference type="EMBL" id="QSX34479.1"/>
    </source>
</evidence>
<feature type="domain" description="Glyoxalase-related protein" evidence="1">
    <location>
        <begin position="9"/>
        <end position="50"/>
    </location>
</feature>
<gene>
    <name evidence="2" type="ORF">JYB87_04305</name>
</gene>
<accession>A0ABX7QST4</accession>
<dbReference type="Proteomes" id="UP000662770">
    <property type="component" value="Chromosome"/>
</dbReference>